<keyword evidence="1" id="KW-1133">Transmembrane helix</keyword>
<reference evidence="2 3" key="1">
    <citation type="submission" date="2017-08" db="EMBL/GenBank/DDBJ databases">
        <title>Virgibacillus indicus sp. nov. and Virgibacillus profoundi sp. nov, two moderately halophilic bacteria isolated from marine sediment by using the Microfluidic Streak Plate.</title>
        <authorList>
            <person name="Xu B."/>
            <person name="Hu B."/>
            <person name="Wang J."/>
            <person name="Zhu Y."/>
            <person name="Huang L."/>
            <person name="Du W."/>
            <person name="Huang Y."/>
        </authorList>
    </citation>
    <scope>NUCLEOTIDE SEQUENCE [LARGE SCALE GENOMIC DNA]</scope>
    <source>
        <strain evidence="2 3">IO3-P3-H5</strain>
    </source>
</reference>
<accession>A0A2A2IJD2</accession>
<dbReference type="Proteomes" id="UP000218887">
    <property type="component" value="Unassembled WGS sequence"/>
</dbReference>
<keyword evidence="1" id="KW-0812">Transmembrane</keyword>
<protein>
    <submittedName>
        <fullName evidence="2">Uncharacterized protein</fullName>
    </submittedName>
</protein>
<proteinExistence type="predicted"/>
<dbReference type="RefSeq" id="WP_095653867.1">
    <property type="nucleotide sequence ID" value="NZ_NPOA01000001.1"/>
</dbReference>
<dbReference type="EMBL" id="NPOA01000001">
    <property type="protein sequence ID" value="PAV31498.1"/>
    <property type="molecule type" value="Genomic_DNA"/>
</dbReference>
<dbReference type="AlphaFoldDB" id="A0A2A2IJD2"/>
<keyword evidence="1" id="KW-0472">Membrane</keyword>
<dbReference type="OrthoDB" id="2356768at2"/>
<evidence type="ECO:0000313" key="2">
    <source>
        <dbReference type="EMBL" id="PAV31498.1"/>
    </source>
</evidence>
<evidence type="ECO:0000313" key="3">
    <source>
        <dbReference type="Proteomes" id="UP000218887"/>
    </source>
</evidence>
<name>A0A2A2IJD2_9BACI</name>
<comment type="caution">
    <text evidence="2">The sequence shown here is derived from an EMBL/GenBank/DDBJ whole genome shotgun (WGS) entry which is preliminary data.</text>
</comment>
<gene>
    <name evidence="2" type="ORF">CIL05_02250</name>
</gene>
<sequence length="239" mass="28248">MSRLIVLFIAGFIGLSLRYIIIGEFELNQLLLLLLFPIASVLLLFIMKWQYNKDRDFYPNQAEKNMVTRLGDRVSTTTKQMYKDTTQLGSYHRFYHRWWKRIVADVMDNSGQWYLNLSFSLLNNDQVIFKQKNENKIHGNKEWIIYHNDKEVGTIHSDYSIKNAAKLKESLYLEYGQNTYHFKSFGIGAKTEIYNNDNTVATGNRISDSVYQLIMNPNNKHNPEMLFMVYTLFNYEFGQ</sequence>
<feature type="transmembrane region" description="Helical" evidence="1">
    <location>
        <begin position="28"/>
        <end position="47"/>
    </location>
</feature>
<evidence type="ECO:0000256" key="1">
    <source>
        <dbReference type="SAM" id="Phobius"/>
    </source>
</evidence>
<keyword evidence="3" id="KW-1185">Reference proteome</keyword>
<organism evidence="2 3">
    <name type="scientific">Virgibacillus profundi</name>
    <dbReference type="NCBI Taxonomy" id="2024555"/>
    <lineage>
        <taxon>Bacteria</taxon>
        <taxon>Bacillati</taxon>
        <taxon>Bacillota</taxon>
        <taxon>Bacilli</taxon>
        <taxon>Bacillales</taxon>
        <taxon>Bacillaceae</taxon>
        <taxon>Virgibacillus</taxon>
    </lineage>
</organism>